<proteinExistence type="predicted"/>
<reference evidence="2 3" key="1">
    <citation type="submission" date="2021-06" db="EMBL/GenBank/DDBJ databases">
        <title>Chromosome-level genome assembly of the red-tail catfish (Hemibagrus wyckioides).</title>
        <authorList>
            <person name="Shao F."/>
        </authorList>
    </citation>
    <scope>NUCLEOTIDE SEQUENCE [LARGE SCALE GENOMIC DNA]</scope>
    <source>
        <strain evidence="2">EC202008001</strain>
        <tissue evidence="2">Blood</tissue>
    </source>
</reference>
<organism evidence="2 3">
    <name type="scientific">Hemibagrus wyckioides</name>
    <dbReference type="NCBI Taxonomy" id="337641"/>
    <lineage>
        <taxon>Eukaryota</taxon>
        <taxon>Metazoa</taxon>
        <taxon>Chordata</taxon>
        <taxon>Craniata</taxon>
        <taxon>Vertebrata</taxon>
        <taxon>Euteleostomi</taxon>
        <taxon>Actinopterygii</taxon>
        <taxon>Neopterygii</taxon>
        <taxon>Teleostei</taxon>
        <taxon>Ostariophysi</taxon>
        <taxon>Siluriformes</taxon>
        <taxon>Bagridae</taxon>
        <taxon>Hemibagrus</taxon>
    </lineage>
</organism>
<feature type="compositionally biased region" description="Polar residues" evidence="1">
    <location>
        <begin position="28"/>
        <end position="39"/>
    </location>
</feature>
<accession>A0A9D3NIU5</accession>
<comment type="caution">
    <text evidence="2">The sequence shown here is derived from an EMBL/GenBank/DDBJ whole genome shotgun (WGS) entry which is preliminary data.</text>
</comment>
<feature type="compositionally biased region" description="Basic residues" evidence="1">
    <location>
        <begin position="1"/>
        <end position="10"/>
    </location>
</feature>
<evidence type="ECO:0000313" key="2">
    <source>
        <dbReference type="EMBL" id="KAG7322063.1"/>
    </source>
</evidence>
<gene>
    <name evidence="2" type="ORF">KOW79_014921</name>
</gene>
<evidence type="ECO:0000256" key="1">
    <source>
        <dbReference type="SAM" id="MobiDB-lite"/>
    </source>
</evidence>
<dbReference type="EMBL" id="JAHKSW010000017">
    <property type="protein sequence ID" value="KAG7322063.1"/>
    <property type="molecule type" value="Genomic_DNA"/>
</dbReference>
<sequence length="68" mass="7493">MNEHIKRKHAGITDEGGTSGRPYKKRSSSAVATEDPSQTTEKDLSHFAATGLQDVHTELLRPPSYLRS</sequence>
<dbReference type="AlphaFoldDB" id="A0A9D3NIU5"/>
<protein>
    <submittedName>
        <fullName evidence="2">Uncharacterized protein</fullName>
    </submittedName>
</protein>
<keyword evidence="3" id="KW-1185">Reference proteome</keyword>
<evidence type="ECO:0000313" key="3">
    <source>
        <dbReference type="Proteomes" id="UP000824219"/>
    </source>
</evidence>
<dbReference type="Proteomes" id="UP000824219">
    <property type="component" value="Linkage Group LG17"/>
</dbReference>
<name>A0A9D3NIU5_9TELE</name>
<feature type="region of interest" description="Disordered" evidence="1">
    <location>
        <begin position="1"/>
        <end position="43"/>
    </location>
</feature>